<dbReference type="AlphaFoldDB" id="A0AAN8VN26"/>
<accession>A0AAN8VN26</accession>
<name>A0AAN8VN26_9MAGN</name>
<keyword evidence="2" id="KW-1185">Reference proteome</keyword>
<protein>
    <submittedName>
        <fullName evidence="1">Uncharacterized protein</fullName>
    </submittedName>
</protein>
<dbReference type="Proteomes" id="UP001370490">
    <property type="component" value="Unassembled WGS sequence"/>
</dbReference>
<evidence type="ECO:0000313" key="2">
    <source>
        <dbReference type="Proteomes" id="UP001370490"/>
    </source>
</evidence>
<comment type="caution">
    <text evidence="1">The sequence shown here is derived from an EMBL/GenBank/DDBJ whole genome shotgun (WGS) entry which is preliminary data.</text>
</comment>
<evidence type="ECO:0000313" key="1">
    <source>
        <dbReference type="EMBL" id="KAK6938078.1"/>
    </source>
</evidence>
<sequence length="149" mass="16226">MDIATKGSHRLKYPSSLRPRKFVQPIYNVIGDKSRKQVQEPLSSLGAFDTICINATTEDIALVVTLHLKGLDLKLPVENIIRRSSGSVACLAMAAALSNLNLMLNYLLDFPEDGLGGSRRTSSRSFSAAFFASGTNPSSFLFVSELETE</sequence>
<gene>
    <name evidence="1" type="ORF">RJ641_031586</name>
</gene>
<dbReference type="EMBL" id="JBAMMX010000006">
    <property type="protein sequence ID" value="KAK6938078.1"/>
    <property type="molecule type" value="Genomic_DNA"/>
</dbReference>
<proteinExistence type="predicted"/>
<reference evidence="1 2" key="1">
    <citation type="submission" date="2023-12" db="EMBL/GenBank/DDBJ databases">
        <title>A high-quality genome assembly for Dillenia turbinata (Dilleniales).</title>
        <authorList>
            <person name="Chanderbali A."/>
        </authorList>
    </citation>
    <scope>NUCLEOTIDE SEQUENCE [LARGE SCALE GENOMIC DNA]</scope>
    <source>
        <strain evidence="1">LSX21</strain>
        <tissue evidence="1">Leaf</tissue>
    </source>
</reference>
<organism evidence="1 2">
    <name type="scientific">Dillenia turbinata</name>
    <dbReference type="NCBI Taxonomy" id="194707"/>
    <lineage>
        <taxon>Eukaryota</taxon>
        <taxon>Viridiplantae</taxon>
        <taxon>Streptophyta</taxon>
        <taxon>Embryophyta</taxon>
        <taxon>Tracheophyta</taxon>
        <taxon>Spermatophyta</taxon>
        <taxon>Magnoliopsida</taxon>
        <taxon>eudicotyledons</taxon>
        <taxon>Gunneridae</taxon>
        <taxon>Pentapetalae</taxon>
        <taxon>Dilleniales</taxon>
        <taxon>Dilleniaceae</taxon>
        <taxon>Dillenia</taxon>
    </lineage>
</organism>